<name>A0A1Y5RKJ8_9RHOB</name>
<evidence type="ECO:0000259" key="1">
    <source>
        <dbReference type="Pfam" id="PF01261"/>
    </source>
</evidence>
<dbReference type="Pfam" id="PF01261">
    <property type="entry name" value="AP_endonuc_2"/>
    <property type="match status" value="1"/>
</dbReference>
<dbReference type="GO" id="GO:0016853">
    <property type="term" value="F:isomerase activity"/>
    <property type="evidence" value="ECO:0007669"/>
    <property type="project" value="UniProtKB-KW"/>
</dbReference>
<evidence type="ECO:0000313" key="2">
    <source>
        <dbReference type="EMBL" id="SLN19685.1"/>
    </source>
</evidence>
<dbReference type="InterPro" id="IPR050312">
    <property type="entry name" value="IolE/XylAMocC-like"/>
</dbReference>
<dbReference type="InterPro" id="IPR013022">
    <property type="entry name" value="Xyl_isomerase-like_TIM-brl"/>
</dbReference>
<dbReference type="EMBL" id="FWFS01000001">
    <property type="protein sequence ID" value="SLN19685.1"/>
    <property type="molecule type" value="Genomic_DNA"/>
</dbReference>
<keyword evidence="2" id="KW-0413">Isomerase</keyword>
<dbReference type="PANTHER" id="PTHR12110">
    <property type="entry name" value="HYDROXYPYRUVATE ISOMERASE"/>
    <property type="match status" value="1"/>
</dbReference>
<proteinExistence type="predicted"/>
<keyword evidence="3" id="KW-1185">Reference proteome</keyword>
<dbReference type="AlphaFoldDB" id="A0A1Y5RKJ8"/>
<dbReference type="SUPFAM" id="SSF51658">
    <property type="entry name" value="Xylose isomerase-like"/>
    <property type="match status" value="1"/>
</dbReference>
<dbReference type="PANTHER" id="PTHR12110:SF41">
    <property type="entry name" value="INOSOSE DEHYDRATASE"/>
    <property type="match status" value="1"/>
</dbReference>
<dbReference type="Gene3D" id="3.20.20.150">
    <property type="entry name" value="Divalent-metal-dependent TIM barrel enzymes"/>
    <property type="match status" value="1"/>
</dbReference>
<feature type="domain" description="Xylose isomerase-like TIM barrel" evidence="1">
    <location>
        <begin position="25"/>
        <end position="233"/>
    </location>
</feature>
<dbReference type="InterPro" id="IPR036237">
    <property type="entry name" value="Xyl_isomerase-like_sf"/>
</dbReference>
<dbReference type="Proteomes" id="UP000193862">
    <property type="component" value="Unassembled WGS sequence"/>
</dbReference>
<protein>
    <submittedName>
        <fullName evidence="2">Xylose isomerase-like TIM barrel</fullName>
    </submittedName>
</protein>
<sequence>MLLSLQLFSARNYTPYTDVIARLGTYGFDAAEAFFGNFAEADATRAALDAAGMKMPTAHVPLDMFEKDAEGVADLCQQLGVKRAFAPWLSADEQPKDAAGWAALGARLAACHADMAKHGIAFGWHNHDFEITPLADGQIPMEILLDTAPMIDWEADIAWIVRGGGDPIQWIEKYGSRIVAAHFKDLAPKGEKLDEDGWADAGTGTMDWPAILGALKAHSRCEILVAEHDNPNDFDRFAKQAAATFKALGA</sequence>
<accession>A0A1Y5RKJ8</accession>
<organism evidence="2 3">
    <name type="scientific">Aquimixticola soesokkakensis</name>
    <dbReference type="NCBI Taxonomy" id="1519096"/>
    <lineage>
        <taxon>Bacteria</taxon>
        <taxon>Pseudomonadati</taxon>
        <taxon>Pseudomonadota</taxon>
        <taxon>Alphaproteobacteria</taxon>
        <taxon>Rhodobacterales</taxon>
        <taxon>Paracoccaceae</taxon>
        <taxon>Aquimixticola</taxon>
    </lineage>
</organism>
<dbReference type="RefSeq" id="WP_085835203.1">
    <property type="nucleotide sequence ID" value="NZ_FWFS01000001.1"/>
</dbReference>
<evidence type="ECO:0000313" key="3">
    <source>
        <dbReference type="Proteomes" id="UP000193862"/>
    </source>
</evidence>
<gene>
    <name evidence="2" type="ORF">AQS8620_00485</name>
</gene>
<reference evidence="2 3" key="1">
    <citation type="submission" date="2017-03" db="EMBL/GenBank/DDBJ databases">
        <authorList>
            <person name="Afonso C.L."/>
            <person name="Miller P.J."/>
            <person name="Scott M.A."/>
            <person name="Spackman E."/>
            <person name="Goraichik I."/>
            <person name="Dimitrov K.M."/>
            <person name="Suarez D.L."/>
            <person name="Swayne D.E."/>
        </authorList>
    </citation>
    <scope>NUCLEOTIDE SEQUENCE [LARGE SCALE GENOMIC DNA]</scope>
    <source>
        <strain evidence="2 3">CECT 8620</strain>
    </source>
</reference>
<dbReference type="OrthoDB" id="9798407at2"/>